<feature type="signal peptide" evidence="1">
    <location>
        <begin position="1"/>
        <end position="21"/>
    </location>
</feature>
<dbReference type="EMBL" id="BTFZ01000011">
    <property type="protein sequence ID" value="GMM36040.1"/>
    <property type="molecule type" value="Genomic_DNA"/>
</dbReference>
<protein>
    <submittedName>
        <fullName evidence="2">Uncharacterized protein</fullName>
    </submittedName>
</protein>
<evidence type="ECO:0000313" key="2">
    <source>
        <dbReference type="EMBL" id="GMM36040.1"/>
    </source>
</evidence>
<dbReference type="Proteomes" id="UP001360560">
    <property type="component" value="Unassembled WGS sequence"/>
</dbReference>
<organism evidence="2 3">
    <name type="scientific">Saccharomycopsis crataegensis</name>
    <dbReference type="NCBI Taxonomy" id="43959"/>
    <lineage>
        <taxon>Eukaryota</taxon>
        <taxon>Fungi</taxon>
        <taxon>Dikarya</taxon>
        <taxon>Ascomycota</taxon>
        <taxon>Saccharomycotina</taxon>
        <taxon>Saccharomycetes</taxon>
        <taxon>Saccharomycopsidaceae</taxon>
        <taxon>Saccharomycopsis</taxon>
    </lineage>
</organism>
<proteinExistence type="predicted"/>
<name>A0AAV5QM48_9ASCO</name>
<dbReference type="AlphaFoldDB" id="A0AAV5QM48"/>
<keyword evidence="3" id="KW-1185">Reference proteome</keyword>
<dbReference type="RefSeq" id="XP_064853036.1">
    <property type="nucleotide sequence ID" value="XM_064996964.1"/>
</dbReference>
<evidence type="ECO:0000313" key="3">
    <source>
        <dbReference type="Proteomes" id="UP001360560"/>
    </source>
</evidence>
<sequence length="156" mass="16785">MQFNIALLVLGQFIYLNSVFAVTNKYLNSSENIFGNEFYEEINNAISASNQQSAGYNISSDAVVSSNMVDTNATTNNSSNISSITNLSATGIQEKSALSVVYDIGSFICGFFIVCDVVNTAVGFAVELGEALTSKNKELEQAIEASTKYVSIRSEL</sequence>
<accession>A0AAV5QM48</accession>
<dbReference type="GeneID" id="90074015"/>
<gene>
    <name evidence="2" type="ORF">DASC09_033650</name>
</gene>
<reference evidence="2 3" key="1">
    <citation type="journal article" date="2023" name="Elife">
        <title>Identification of key yeast species and microbe-microbe interactions impacting larval growth of Drosophila in the wild.</title>
        <authorList>
            <person name="Mure A."/>
            <person name="Sugiura Y."/>
            <person name="Maeda R."/>
            <person name="Honda K."/>
            <person name="Sakurai N."/>
            <person name="Takahashi Y."/>
            <person name="Watada M."/>
            <person name="Katoh T."/>
            <person name="Gotoh A."/>
            <person name="Gotoh Y."/>
            <person name="Taniguchi I."/>
            <person name="Nakamura K."/>
            <person name="Hayashi T."/>
            <person name="Katayama T."/>
            <person name="Uemura T."/>
            <person name="Hattori Y."/>
        </authorList>
    </citation>
    <scope>NUCLEOTIDE SEQUENCE [LARGE SCALE GENOMIC DNA]</scope>
    <source>
        <strain evidence="2 3">SC-9</strain>
    </source>
</reference>
<keyword evidence="1" id="KW-0732">Signal</keyword>
<evidence type="ECO:0000256" key="1">
    <source>
        <dbReference type="SAM" id="SignalP"/>
    </source>
</evidence>
<comment type="caution">
    <text evidence="2">The sequence shown here is derived from an EMBL/GenBank/DDBJ whole genome shotgun (WGS) entry which is preliminary data.</text>
</comment>
<feature type="chain" id="PRO_5043495724" evidence="1">
    <location>
        <begin position="22"/>
        <end position="156"/>
    </location>
</feature>